<feature type="region of interest" description="Disordered" evidence="1">
    <location>
        <begin position="144"/>
        <end position="202"/>
    </location>
</feature>
<dbReference type="KEGG" id="maqu:Maq22A_c28480"/>
<sequence length="505" mass="53085">MRRRTPRGRPGAARRGSGAGLGLEAGGLDAGERRLLVVVRGVARDADRAEEHAVALDQHAARDRDQAGGARHVGHGGDEVGLLLGPLGDGARAEAERQGAVGLAEGDLGPLEAGAVLDGSRLEGAAGVEHHHRQGLEPEVAAGLQGGGHEGRGGVEGEVGHGVGNSGSSDGRTARAGRHPRVPGAYPAGPGDARAGVPAAGAPRCRSGTVVIPAPRTIGALRDMSDRDPAAAGLSEGLHLTHTIDLPGHGTLAGEIDLRENFSACLGDVPLRGRRVLDACALSGFTSFAMEALGAEVVSYDRAEGRHWDLVPFCDGAPASHLVPLLDEHQARIARAYRHCHAALGSRAERIEGDLCAVPEAIGPVDLAVLGALAHVRDPFRALHSALRLVQETAVVTGMLPRRPWYDPGRLVDDGWLGDARHGPFARERLADRRADAPLAFLPRSGQGNPFAAWWQIPPRTVVRWLEVIGFGETRIAYHRRPLAGRMRTLYAVVGRRTQANHAAI</sequence>
<dbReference type="Gene3D" id="3.40.50.150">
    <property type="entry name" value="Vaccinia Virus protein VP39"/>
    <property type="match status" value="1"/>
</dbReference>
<protein>
    <submittedName>
        <fullName evidence="2">Uncharacterized protein</fullName>
    </submittedName>
</protein>
<dbReference type="EMBL" id="AP014704">
    <property type="protein sequence ID" value="BAR47202.1"/>
    <property type="molecule type" value="Genomic_DNA"/>
</dbReference>
<feature type="compositionally biased region" description="Basic and acidic residues" evidence="1">
    <location>
        <begin position="149"/>
        <end position="159"/>
    </location>
</feature>
<feature type="compositionally biased region" description="Low complexity" evidence="1">
    <location>
        <begin position="187"/>
        <end position="202"/>
    </location>
</feature>
<gene>
    <name evidence="2" type="ORF">Maq22A_c28480</name>
</gene>
<dbReference type="AlphaFoldDB" id="A0A1Y0ZC85"/>
<dbReference type="Proteomes" id="UP000061432">
    <property type="component" value="Chromosome"/>
</dbReference>
<feature type="region of interest" description="Disordered" evidence="1">
    <location>
        <begin position="55"/>
        <end position="77"/>
    </location>
</feature>
<feature type="compositionally biased region" description="Gly residues" evidence="1">
    <location>
        <begin position="17"/>
        <end position="26"/>
    </location>
</feature>
<feature type="region of interest" description="Disordered" evidence="1">
    <location>
        <begin position="1"/>
        <end position="26"/>
    </location>
</feature>
<dbReference type="SUPFAM" id="SSF53335">
    <property type="entry name" value="S-adenosyl-L-methionine-dependent methyltransferases"/>
    <property type="match status" value="1"/>
</dbReference>
<name>A0A1Y0ZC85_9HYPH</name>
<feature type="compositionally biased region" description="Basic and acidic residues" evidence="1">
    <location>
        <begin position="55"/>
        <end position="66"/>
    </location>
</feature>
<proteinExistence type="predicted"/>
<evidence type="ECO:0000256" key="1">
    <source>
        <dbReference type="SAM" id="MobiDB-lite"/>
    </source>
</evidence>
<organism evidence="2 3">
    <name type="scientific">Methylobacterium aquaticum</name>
    <dbReference type="NCBI Taxonomy" id="270351"/>
    <lineage>
        <taxon>Bacteria</taxon>
        <taxon>Pseudomonadati</taxon>
        <taxon>Pseudomonadota</taxon>
        <taxon>Alphaproteobacteria</taxon>
        <taxon>Hyphomicrobiales</taxon>
        <taxon>Methylobacteriaceae</taxon>
        <taxon>Methylobacterium</taxon>
    </lineage>
</organism>
<accession>A0A1Y0ZC85</accession>
<reference evidence="2 3" key="1">
    <citation type="journal article" date="2015" name="Genome Announc.">
        <title>Complete Genome Sequence of Methylobacterium aquaticum Strain 22A, Isolated from Racomitrium japonicum Moss.</title>
        <authorList>
            <person name="Tani A."/>
            <person name="Ogura Y."/>
            <person name="Hayashi T."/>
            <person name="Kimbara K."/>
        </authorList>
    </citation>
    <scope>NUCLEOTIDE SEQUENCE [LARGE SCALE GENOMIC DNA]</scope>
    <source>
        <strain evidence="2 3">MA-22A</strain>
    </source>
</reference>
<evidence type="ECO:0000313" key="3">
    <source>
        <dbReference type="Proteomes" id="UP000061432"/>
    </source>
</evidence>
<dbReference type="InterPro" id="IPR029063">
    <property type="entry name" value="SAM-dependent_MTases_sf"/>
</dbReference>
<evidence type="ECO:0000313" key="2">
    <source>
        <dbReference type="EMBL" id="BAR47202.1"/>
    </source>
</evidence>
<reference evidence="3" key="2">
    <citation type="submission" date="2015-01" db="EMBL/GenBank/DDBJ databases">
        <title>Complete genome sequence of Methylobacterium aquaticum strain 22A.</title>
        <authorList>
            <person name="Tani A."/>
            <person name="Ogura Y."/>
            <person name="Hayashi T."/>
        </authorList>
    </citation>
    <scope>NUCLEOTIDE SEQUENCE [LARGE SCALE GENOMIC DNA]</scope>
    <source>
        <strain evidence="3">MA-22A</strain>
    </source>
</reference>
<dbReference type="STRING" id="270351.Maq22A_c28480"/>